<dbReference type="RefSeq" id="WP_006012834.1">
    <property type="nucleotide sequence ID" value="NZ_AUAV01000005.1"/>
</dbReference>
<gene>
    <name evidence="1" type="ORF">GPAL_2778</name>
</gene>
<dbReference type="AlphaFoldDB" id="K6YA49"/>
<reference evidence="2" key="1">
    <citation type="journal article" date="2014" name="Environ. Microbiol.">
        <title>Comparative genomics of the marine bacterial genus Glaciecola reveals the high degree of genomic diversity and genomic characteristic for cold adaptation.</title>
        <authorList>
            <person name="Qin Q.L."/>
            <person name="Xie B.B."/>
            <person name="Yu Y."/>
            <person name="Shu Y.L."/>
            <person name="Rong J.C."/>
            <person name="Zhang Y.J."/>
            <person name="Zhao D.L."/>
            <person name="Chen X.L."/>
            <person name="Zhang X.Y."/>
            <person name="Chen B."/>
            <person name="Zhou B.C."/>
            <person name="Zhang Y.Z."/>
        </authorList>
    </citation>
    <scope>NUCLEOTIDE SEQUENCE [LARGE SCALE GENOMIC DNA]</scope>
    <source>
        <strain evidence="2">ACAM 615</strain>
    </source>
</reference>
<keyword evidence="2" id="KW-1185">Reference proteome</keyword>
<dbReference type="STRING" id="1121922.GCA_000428905_01037"/>
<sequence length="130" mass="14523">MLINKLSRLCGGIALLITLLIAQFSVAITVHAKTLSDPMRPPGKSDRLVNTDESKVDTSINVTAVFKKNQIFYAVVNNNFLEKGQKVGAWRVTEITNSGVFLKNENEPEAMPLRFLVNKKSDFKKQTNNE</sequence>
<evidence type="ECO:0000313" key="1">
    <source>
        <dbReference type="EMBL" id="GAC29629.1"/>
    </source>
</evidence>
<organism evidence="1 2">
    <name type="scientific">Brumicola pallidula DSM 14239 = ACAM 615</name>
    <dbReference type="NCBI Taxonomy" id="1121922"/>
    <lineage>
        <taxon>Bacteria</taxon>
        <taxon>Pseudomonadati</taxon>
        <taxon>Pseudomonadota</taxon>
        <taxon>Gammaproteobacteria</taxon>
        <taxon>Alteromonadales</taxon>
        <taxon>Alteromonadaceae</taxon>
        <taxon>Brumicola</taxon>
    </lineage>
</organism>
<evidence type="ECO:0000313" key="2">
    <source>
        <dbReference type="Proteomes" id="UP000006251"/>
    </source>
</evidence>
<protein>
    <submittedName>
        <fullName evidence="1">Uncharacterized protein</fullName>
    </submittedName>
</protein>
<accession>K6YA49</accession>
<dbReference type="Proteomes" id="UP000006251">
    <property type="component" value="Unassembled WGS sequence"/>
</dbReference>
<name>K6YA49_9ALTE</name>
<proteinExistence type="predicted"/>
<comment type="caution">
    <text evidence="1">The sequence shown here is derived from an EMBL/GenBank/DDBJ whole genome shotgun (WGS) entry which is preliminary data.</text>
</comment>
<dbReference type="EMBL" id="BAEQ01000048">
    <property type="protein sequence ID" value="GAC29629.1"/>
    <property type="molecule type" value="Genomic_DNA"/>
</dbReference>